<keyword evidence="1" id="KW-0472">Membrane</keyword>
<dbReference type="Proteomes" id="UP000326207">
    <property type="component" value="Unassembled WGS sequence"/>
</dbReference>
<dbReference type="InterPro" id="IPR025098">
    <property type="entry name" value="DUF4013"/>
</dbReference>
<dbReference type="Pfam" id="PF13197">
    <property type="entry name" value="DUF4013"/>
    <property type="match status" value="1"/>
</dbReference>
<feature type="transmembrane region" description="Helical" evidence="1">
    <location>
        <begin position="101"/>
        <end position="125"/>
    </location>
</feature>
<name>A0A5N5UJC1_9EURY</name>
<protein>
    <submittedName>
        <fullName evidence="2">DUF4013 domain-containing protein</fullName>
    </submittedName>
</protein>
<dbReference type="AlphaFoldDB" id="A0A5N5UJC1"/>
<accession>A0A5N5UJC1</accession>
<keyword evidence="1" id="KW-1133">Transmembrane helix</keyword>
<reference evidence="2 3" key="1">
    <citation type="submission" date="2019-10" db="EMBL/GenBank/DDBJ databases">
        <title>Unraveling microbial dark matter from salterns through culturing: the case of the genus Halosegnis.</title>
        <authorList>
            <person name="Duran-Viseras A."/>
            <person name="Andrei A.-S."/>
            <person name="Vera-Gargallo B."/>
            <person name="Ghai R."/>
            <person name="Sanchez-Porro C."/>
            <person name="Ventosa A."/>
        </authorList>
    </citation>
    <scope>NUCLEOTIDE SEQUENCE [LARGE SCALE GENOMIC DNA]</scope>
    <source>
        <strain evidence="2 3">F19-13</strain>
    </source>
</reference>
<proteinExistence type="predicted"/>
<keyword evidence="1" id="KW-0812">Transmembrane</keyword>
<feature type="transmembrane region" description="Helical" evidence="1">
    <location>
        <begin position="213"/>
        <end position="238"/>
    </location>
</feature>
<dbReference type="EMBL" id="QMDY01000003">
    <property type="protein sequence ID" value="KAB7518877.1"/>
    <property type="molecule type" value="Genomic_DNA"/>
</dbReference>
<evidence type="ECO:0000313" key="3">
    <source>
        <dbReference type="Proteomes" id="UP000326207"/>
    </source>
</evidence>
<comment type="caution">
    <text evidence="2">The sequence shown here is derived from an EMBL/GenBank/DDBJ whole genome shotgun (WGS) entry which is preliminary data.</text>
</comment>
<organism evidence="2 3">
    <name type="scientific">Halosegnis rubeus</name>
    <dbReference type="NCBI Taxonomy" id="2212850"/>
    <lineage>
        <taxon>Archaea</taxon>
        <taxon>Methanobacteriati</taxon>
        <taxon>Methanobacteriota</taxon>
        <taxon>Stenosarchaea group</taxon>
        <taxon>Halobacteria</taxon>
        <taxon>Halobacteriales</taxon>
        <taxon>Natronomonadaceae</taxon>
        <taxon>Halosegnis</taxon>
    </lineage>
</organism>
<sequence length="251" mass="26469">MSAGRVANPRVTRQRSYPLRATGTYVRGRTQISFAGDDSARSLLIGGVLVLLSPFVLPLLPLFGYYLRVVKAGIDGDETPPVFGEWVELSVDGLKAVVVSFVYFLVPLVFTLIGGIVIGVGAILAQERAVAGVATGIGVVGALFVFASLVTVLLATYVFPAALANMARSGDIADAFALSDVFGVAFSVEYLVAGLLGIAAVVLIGIMNTVLTVFTLGLFLLLAVFVQFYAQAVFFYLFGRGYANARGLQAK</sequence>
<evidence type="ECO:0000256" key="1">
    <source>
        <dbReference type="SAM" id="Phobius"/>
    </source>
</evidence>
<gene>
    <name evidence="2" type="ORF">DP108_06865</name>
</gene>
<evidence type="ECO:0000313" key="2">
    <source>
        <dbReference type="EMBL" id="KAB7518877.1"/>
    </source>
</evidence>
<feature type="transmembrane region" description="Helical" evidence="1">
    <location>
        <begin position="43"/>
        <end position="67"/>
    </location>
</feature>
<feature type="transmembrane region" description="Helical" evidence="1">
    <location>
        <begin position="137"/>
        <end position="162"/>
    </location>
</feature>
<feature type="transmembrane region" description="Helical" evidence="1">
    <location>
        <begin position="182"/>
        <end position="206"/>
    </location>
</feature>